<dbReference type="EC" id="6.5.1.1" evidence="1"/>
<evidence type="ECO:0000259" key="2">
    <source>
        <dbReference type="Pfam" id="PF04679"/>
    </source>
</evidence>
<accession>A0ABV5ZTK2</accession>
<dbReference type="RefSeq" id="WP_377851414.1">
    <property type="nucleotide sequence ID" value="NZ_JBHLZU010000008.1"/>
</dbReference>
<evidence type="ECO:0000313" key="3">
    <source>
        <dbReference type="EMBL" id="MFB9904222.1"/>
    </source>
</evidence>
<evidence type="ECO:0000256" key="1">
    <source>
        <dbReference type="ARBA" id="ARBA00012727"/>
    </source>
</evidence>
<dbReference type="InterPro" id="IPR012340">
    <property type="entry name" value="NA-bd_OB-fold"/>
</dbReference>
<dbReference type="SUPFAM" id="SSF50249">
    <property type="entry name" value="Nucleic acid-binding proteins"/>
    <property type="match status" value="1"/>
</dbReference>
<comment type="caution">
    <text evidence="3">The sequence shown here is derived from an EMBL/GenBank/DDBJ whole genome shotgun (WGS) entry which is preliminary data.</text>
</comment>
<dbReference type="InterPro" id="IPR012309">
    <property type="entry name" value="DNA_ligase_ATP-dep_C"/>
</dbReference>
<gene>
    <name evidence="3" type="ORF">ACFFQA_09740</name>
</gene>
<feature type="domain" description="DNA ligase ATP-dependent C-terminal" evidence="2">
    <location>
        <begin position="49"/>
        <end position="126"/>
    </location>
</feature>
<dbReference type="Pfam" id="PF04679">
    <property type="entry name" value="DNA_ligase_A_C"/>
    <property type="match status" value="1"/>
</dbReference>
<name>A0ABV5ZTK2_9PSEU</name>
<keyword evidence="4" id="KW-1185">Reference proteome</keyword>
<dbReference type="EMBL" id="JBHLZU010000008">
    <property type="protein sequence ID" value="MFB9904222.1"/>
    <property type="molecule type" value="Genomic_DNA"/>
</dbReference>
<organism evidence="3 4">
    <name type="scientific">Allokutzneria oryzae</name>
    <dbReference type="NCBI Taxonomy" id="1378989"/>
    <lineage>
        <taxon>Bacteria</taxon>
        <taxon>Bacillati</taxon>
        <taxon>Actinomycetota</taxon>
        <taxon>Actinomycetes</taxon>
        <taxon>Pseudonocardiales</taxon>
        <taxon>Pseudonocardiaceae</taxon>
        <taxon>Allokutzneria</taxon>
    </lineage>
</organism>
<evidence type="ECO:0000313" key="4">
    <source>
        <dbReference type="Proteomes" id="UP001589693"/>
    </source>
</evidence>
<dbReference type="Proteomes" id="UP001589693">
    <property type="component" value="Unassembled WGS sequence"/>
</dbReference>
<dbReference type="Gene3D" id="2.40.50.140">
    <property type="entry name" value="Nucleic acid-binding proteins"/>
    <property type="match status" value="1"/>
</dbReference>
<proteinExistence type="predicted"/>
<sequence>MYLGVTDPPFMTTMTVYGGLKSRGTVASAPLCPGRVPRAAIAGNSRFGGVLGGLLPGAHDPSTGDLVYIGDVGTGFSDAARREISARLAPLERAMHPFAAEPPRDQVRGAQWVDSVVVGEVRYRGFFGNVRSGAVLGVGGSGWATTRFCNILQEVVRSSSRRAQNHAALYSSGTSRKATRGRCG</sequence>
<reference evidence="3 4" key="1">
    <citation type="submission" date="2024-09" db="EMBL/GenBank/DDBJ databases">
        <authorList>
            <person name="Sun Q."/>
            <person name="Mori K."/>
        </authorList>
    </citation>
    <scope>NUCLEOTIDE SEQUENCE [LARGE SCALE GENOMIC DNA]</scope>
    <source>
        <strain evidence="3 4">TBRC 7907</strain>
    </source>
</reference>
<protein>
    <recommendedName>
        <fullName evidence="1">DNA ligase (ATP)</fullName>
        <ecNumber evidence="1">6.5.1.1</ecNumber>
    </recommendedName>
</protein>